<proteinExistence type="predicted"/>
<keyword evidence="1" id="KW-0175">Coiled coil</keyword>
<comment type="caution">
    <text evidence="2">The sequence shown here is derived from an EMBL/GenBank/DDBJ whole genome shotgun (WGS) entry which is preliminary data.</text>
</comment>
<feature type="coiled-coil region" evidence="1">
    <location>
        <begin position="24"/>
        <end position="58"/>
    </location>
</feature>
<evidence type="ECO:0000313" key="3">
    <source>
        <dbReference type="Proteomes" id="UP000031184"/>
    </source>
</evidence>
<dbReference type="EMBL" id="AUZI01000012">
    <property type="protein sequence ID" value="KID49658.1"/>
    <property type="molecule type" value="Genomic_DNA"/>
</dbReference>
<dbReference type="AlphaFoldDB" id="A0A0B4E816"/>
<evidence type="ECO:0000313" key="2">
    <source>
        <dbReference type="EMBL" id="KID49658.1"/>
    </source>
</evidence>
<evidence type="ECO:0000256" key="1">
    <source>
        <dbReference type="SAM" id="Coils"/>
    </source>
</evidence>
<dbReference type="Proteomes" id="UP000031184">
    <property type="component" value="Unassembled WGS sequence"/>
</dbReference>
<reference evidence="2 3" key="1">
    <citation type="submission" date="2013-08" db="EMBL/GenBank/DDBJ databases">
        <title>An opportunistic ruminal bacterium that causes liver abscesses in cattle.</title>
        <authorList>
            <person name="Benahmed F.H."/>
            <person name="Rasmussen M."/>
            <person name="Harbottle H."/>
            <person name="Soppet D."/>
            <person name="Nagaraja T.G."/>
            <person name="Davidson M."/>
        </authorList>
    </citation>
    <scope>NUCLEOTIDE SEQUENCE [LARGE SCALE GENOMIC DNA]</scope>
    <source>
        <strain evidence="2 3">B35</strain>
    </source>
</reference>
<gene>
    <name evidence="2" type="ORF">C095_05775</name>
</gene>
<accession>A0A0B4E816</accession>
<dbReference type="PATRIC" id="fig|1226633.4.peg.1170"/>
<sequence length="64" mass="7340">MSMIKEFLGEDLSEKNTIKAQYSLEDLQSINNNISEKIKELVNMSKNLVKKREKANKTGLILKV</sequence>
<name>A0A0B4E816_9FUSO</name>
<organism evidence="2 3">
    <name type="scientific">Fusobacterium necrophorum subsp. funduliforme B35</name>
    <dbReference type="NCBI Taxonomy" id="1226633"/>
    <lineage>
        <taxon>Bacteria</taxon>
        <taxon>Fusobacteriati</taxon>
        <taxon>Fusobacteriota</taxon>
        <taxon>Fusobacteriia</taxon>
        <taxon>Fusobacteriales</taxon>
        <taxon>Fusobacteriaceae</taxon>
        <taxon>Fusobacterium</taxon>
    </lineage>
</organism>
<protein>
    <submittedName>
        <fullName evidence="2">Uncharacterized protein</fullName>
    </submittedName>
</protein>